<reference evidence="6" key="1">
    <citation type="submission" date="2017-02" db="UniProtKB">
        <authorList>
            <consortium name="WormBaseParasite"/>
        </authorList>
    </citation>
    <scope>IDENTIFICATION</scope>
</reference>
<dbReference type="GO" id="GO:0005509">
    <property type="term" value="F:calcium ion binding"/>
    <property type="evidence" value="ECO:0007669"/>
    <property type="project" value="InterPro"/>
</dbReference>
<dbReference type="WBParaSite" id="HPLM_0001407601-mRNA-1">
    <property type="protein sequence ID" value="HPLM_0001407601-mRNA-1"/>
    <property type="gene ID" value="HPLM_0001407601"/>
</dbReference>
<keyword evidence="2" id="KW-0677">Repeat</keyword>
<dbReference type="AlphaFoldDB" id="A0A0N4WRG2"/>
<dbReference type="PROSITE" id="PS00022">
    <property type="entry name" value="EGF_1"/>
    <property type="match status" value="1"/>
</dbReference>
<evidence type="ECO:0000256" key="2">
    <source>
        <dbReference type="ARBA" id="ARBA00022737"/>
    </source>
</evidence>
<keyword evidence="1 4" id="KW-0245">EGF-like domain</keyword>
<dbReference type="Gene3D" id="2.10.25.10">
    <property type="entry name" value="Laminin"/>
    <property type="match status" value="2"/>
</dbReference>
<keyword evidence="3 4" id="KW-1015">Disulfide bond</keyword>
<accession>A0A0N4WRG2</accession>
<dbReference type="PANTHER" id="PTHR24049">
    <property type="entry name" value="CRUMBS FAMILY MEMBER"/>
    <property type="match status" value="1"/>
</dbReference>
<evidence type="ECO:0000313" key="6">
    <source>
        <dbReference type="WBParaSite" id="HPLM_0001407601-mRNA-1"/>
    </source>
</evidence>
<evidence type="ECO:0000256" key="1">
    <source>
        <dbReference type="ARBA" id="ARBA00022536"/>
    </source>
</evidence>
<organism evidence="6">
    <name type="scientific">Haemonchus placei</name>
    <name type="common">Barber's pole worm</name>
    <dbReference type="NCBI Taxonomy" id="6290"/>
    <lineage>
        <taxon>Eukaryota</taxon>
        <taxon>Metazoa</taxon>
        <taxon>Ecdysozoa</taxon>
        <taxon>Nematoda</taxon>
        <taxon>Chromadorea</taxon>
        <taxon>Rhabditida</taxon>
        <taxon>Rhabditina</taxon>
        <taxon>Rhabditomorpha</taxon>
        <taxon>Strongyloidea</taxon>
        <taxon>Trichostrongylidae</taxon>
        <taxon>Haemonchus</taxon>
    </lineage>
</organism>
<dbReference type="InterPro" id="IPR000152">
    <property type="entry name" value="EGF-type_Asp/Asn_hydroxyl_site"/>
</dbReference>
<comment type="caution">
    <text evidence="4">Lacks conserved residue(s) required for the propagation of feature annotation.</text>
</comment>
<feature type="disulfide bond" evidence="4">
    <location>
        <begin position="77"/>
        <end position="86"/>
    </location>
</feature>
<sequence length="273" mass="30810">LAANLLFFSDAFPELDKYQSLESSGISLPSPPKLDAADDRAPMVREKTDYDPCKASKDMCLNKGKCTNRDGEFICSCPPTHFGKRCERMADTRFCRDHKCQNGGTCLSITKNQTFVDPIALRQFKKANPELSASETKQDFLITVQYQCICLDGFIGEFCHITEEERSCEEDYCSSHGRGHYDPDTGCVCECDPQQWVGERVSATPLIKRVPEIPFYNLWRSGMSYETLLDRKPAWICSKPAAYLTIFKNSMFQGSCRGCAISHYPKPIIQSPN</sequence>
<dbReference type="PROSITE" id="PS50026">
    <property type="entry name" value="EGF_3"/>
    <property type="match status" value="1"/>
</dbReference>
<dbReference type="SUPFAM" id="SSF57196">
    <property type="entry name" value="EGF/Laminin"/>
    <property type="match status" value="1"/>
</dbReference>
<dbReference type="InterPro" id="IPR051022">
    <property type="entry name" value="Notch_Cell-Fate_Det"/>
</dbReference>
<feature type="domain" description="EGF-like" evidence="5">
    <location>
        <begin position="49"/>
        <end position="87"/>
    </location>
</feature>
<evidence type="ECO:0000259" key="5">
    <source>
        <dbReference type="PROSITE" id="PS50026"/>
    </source>
</evidence>
<dbReference type="InterPro" id="IPR000742">
    <property type="entry name" value="EGF"/>
</dbReference>
<dbReference type="CDD" id="cd00054">
    <property type="entry name" value="EGF_CA"/>
    <property type="match status" value="1"/>
</dbReference>
<dbReference type="SMART" id="SM00179">
    <property type="entry name" value="EGF_CA"/>
    <property type="match status" value="1"/>
</dbReference>
<proteinExistence type="predicted"/>
<name>A0A0N4WRG2_HAEPC</name>
<evidence type="ECO:0000256" key="4">
    <source>
        <dbReference type="PROSITE-ProRule" id="PRU00076"/>
    </source>
</evidence>
<dbReference type="SMART" id="SM00181">
    <property type="entry name" value="EGF"/>
    <property type="match status" value="2"/>
</dbReference>
<evidence type="ECO:0000256" key="3">
    <source>
        <dbReference type="ARBA" id="ARBA00023157"/>
    </source>
</evidence>
<protein>
    <submittedName>
        <fullName evidence="6">EGF-like domain-containing protein</fullName>
    </submittedName>
</protein>
<dbReference type="GO" id="GO:0016020">
    <property type="term" value="C:membrane"/>
    <property type="evidence" value="ECO:0007669"/>
    <property type="project" value="UniProtKB-SubCell"/>
</dbReference>
<dbReference type="PROSITE" id="PS00010">
    <property type="entry name" value="ASX_HYDROXYL"/>
    <property type="match status" value="1"/>
</dbReference>
<dbReference type="InterPro" id="IPR001881">
    <property type="entry name" value="EGF-like_Ca-bd_dom"/>
</dbReference>